<sequence>MVQDGKWYLVGKGGKSGRELTNNQARRIKRQYGKARRDMENQTTQSSPQRTHGHTRYESQNRGRSTVGMLRPKGSPVFTSQSKMTELRPFLENKKAIEEKEHELPYKSRQGFQPSCSKMPRLGIGKTILKRPVPKDDQKGSTKKHNKTAMPESEGGSSRPSLQVMMP</sequence>
<reference evidence="3" key="1">
    <citation type="submission" date="2019-07" db="EMBL/GenBank/DDBJ databases">
        <authorList>
            <person name="Alioto T."/>
            <person name="Alioto T."/>
            <person name="Gomez Garrido J."/>
        </authorList>
    </citation>
    <scope>NUCLEOTIDE SEQUENCE</scope>
</reference>
<dbReference type="EMBL" id="CABIKO010000112">
    <property type="protein sequence ID" value="VVA26892.1"/>
    <property type="molecule type" value="Genomic_DNA"/>
</dbReference>
<organism evidence="3 4">
    <name type="scientific">Prunus dulcis</name>
    <name type="common">Almond</name>
    <name type="synonym">Amygdalus dulcis</name>
    <dbReference type="NCBI Taxonomy" id="3755"/>
    <lineage>
        <taxon>Eukaryota</taxon>
        <taxon>Viridiplantae</taxon>
        <taxon>Streptophyta</taxon>
        <taxon>Embryophyta</taxon>
        <taxon>Tracheophyta</taxon>
        <taxon>Spermatophyta</taxon>
        <taxon>Magnoliopsida</taxon>
        <taxon>eudicotyledons</taxon>
        <taxon>Gunneridae</taxon>
        <taxon>Pentapetalae</taxon>
        <taxon>rosids</taxon>
        <taxon>fabids</taxon>
        <taxon>Rosales</taxon>
        <taxon>Rosaceae</taxon>
        <taxon>Amygdaloideae</taxon>
        <taxon>Amygdaleae</taxon>
        <taxon>Prunus</taxon>
    </lineage>
</organism>
<reference evidence="2 5" key="3">
    <citation type="journal article" date="2022" name="G3 (Bethesda)">
        <title>Whole-genome sequence and methylome profiling of the almond [Prunus dulcis (Mill.) D.A. Webb] cultivar 'Nonpareil'.</title>
        <authorList>
            <person name="D'Amico-Willman K.M."/>
            <person name="Ouma W.Z."/>
            <person name="Meulia T."/>
            <person name="Sideli G.M."/>
            <person name="Gradziel T.M."/>
            <person name="Fresnedo-Ramirez J."/>
        </authorList>
    </citation>
    <scope>NUCLEOTIDE SEQUENCE [LARGE SCALE GENOMIC DNA]</scope>
    <source>
        <strain evidence="2">Clone GOH B32 T37-40</strain>
    </source>
</reference>
<evidence type="ECO:0000313" key="3">
    <source>
        <dbReference type="EMBL" id="VVA26892.1"/>
    </source>
</evidence>
<feature type="compositionally biased region" description="Polar residues" evidence="1">
    <location>
        <begin position="41"/>
        <end position="50"/>
    </location>
</feature>
<name>A0A5E4FGD4_PRUDU</name>
<evidence type="ECO:0000313" key="5">
    <source>
        <dbReference type="Proteomes" id="UP001054821"/>
    </source>
</evidence>
<accession>A0A5E4FGD4</accession>
<dbReference type="EMBL" id="JAJFAZ020000002">
    <property type="protein sequence ID" value="KAI5344326.1"/>
    <property type="molecule type" value="Genomic_DNA"/>
</dbReference>
<feature type="region of interest" description="Disordered" evidence="1">
    <location>
        <begin position="98"/>
        <end position="167"/>
    </location>
</feature>
<dbReference type="AlphaFoldDB" id="A0A5E4FGD4"/>
<evidence type="ECO:0000256" key="1">
    <source>
        <dbReference type="SAM" id="MobiDB-lite"/>
    </source>
</evidence>
<dbReference type="Proteomes" id="UP000327085">
    <property type="component" value="Chromosome 2"/>
</dbReference>
<reference evidence="4" key="2">
    <citation type="journal article" date="2020" name="Plant J.">
        <title>Transposons played a major role in the diversification between the closely related almond and peach genomes: results from the almond genome sequence.</title>
        <authorList>
            <person name="Alioto T."/>
            <person name="Alexiou K.G."/>
            <person name="Bardil A."/>
            <person name="Barteri F."/>
            <person name="Castanera R."/>
            <person name="Cruz F."/>
            <person name="Dhingra A."/>
            <person name="Duval H."/>
            <person name="Fernandez I Marti A."/>
            <person name="Frias L."/>
            <person name="Galan B."/>
            <person name="Garcia J.L."/>
            <person name="Howad W."/>
            <person name="Gomez-Garrido J."/>
            <person name="Gut M."/>
            <person name="Julca I."/>
            <person name="Morata J."/>
            <person name="Puigdomenech P."/>
            <person name="Ribeca P."/>
            <person name="Rubio Cabetas M.J."/>
            <person name="Vlasova A."/>
            <person name="Wirthensohn M."/>
            <person name="Garcia-Mas J."/>
            <person name="Gabaldon T."/>
            <person name="Casacuberta J.M."/>
            <person name="Arus P."/>
        </authorList>
    </citation>
    <scope>NUCLEOTIDE SEQUENCE [LARGE SCALE GENOMIC DNA]</scope>
    <source>
        <strain evidence="4">cv. Texas</strain>
    </source>
</reference>
<feature type="region of interest" description="Disordered" evidence="1">
    <location>
        <begin position="1"/>
        <end position="86"/>
    </location>
</feature>
<evidence type="ECO:0000313" key="4">
    <source>
        <dbReference type="Proteomes" id="UP000327085"/>
    </source>
</evidence>
<evidence type="ECO:0000313" key="2">
    <source>
        <dbReference type="EMBL" id="KAI5344326.1"/>
    </source>
</evidence>
<dbReference type="Gramene" id="VVA26892">
    <property type="protein sequence ID" value="VVA26892"/>
    <property type="gene ID" value="Prudul26B008803"/>
</dbReference>
<dbReference type="InParanoid" id="A0A5E4FGD4"/>
<gene>
    <name evidence="3" type="ORF">ALMOND_2B008803</name>
    <name evidence="2" type="ORF">L3X38_012203</name>
</gene>
<proteinExistence type="predicted"/>
<protein>
    <submittedName>
        <fullName evidence="3">Uncharacterized protein</fullName>
    </submittedName>
</protein>
<keyword evidence="5" id="KW-1185">Reference proteome</keyword>
<dbReference type="Proteomes" id="UP001054821">
    <property type="component" value="Chromosome 2"/>
</dbReference>